<dbReference type="Proteomes" id="UP001326110">
    <property type="component" value="Chromosome"/>
</dbReference>
<evidence type="ECO:0000259" key="1">
    <source>
        <dbReference type="Pfam" id="PF24733"/>
    </source>
</evidence>
<organism evidence="2 3">
    <name type="scientific">Duganella zoogloeoides</name>
    <dbReference type="NCBI Taxonomy" id="75659"/>
    <lineage>
        <taxon>Bacteria</taxon>
        <taxon>Pseudomonadati</taxon>
        <taxon>Pseudomonadota</taxon>
        <taxon>Betaproteobacteria</taxon>
        <taxon>Burkholderiales</taxon>
        <taxon>Oxalobacteraceae</taxon>
        <taxon>Telluria group</taxon>
        <taxon>Duganella</taxon>
    </lineage>
</organism>
<evidence type="ECO:0000313" key="3">
    <source>
        <dbReference type="Proteomes" id="UP001326110"/>
    </source>
</evidence>
<proteinExistence type="predicted"/>
<gene>
    <name evidence="2" type="ORF">SR858_04240</name>
</gene>
<reference evidence="2 3" key="1">
    <citation type="submission" date="2023-11" db="EMBL/GenBank/DDBJ databases">
        <title>MicrobeMod: A computational toolkit for identifying prokaryotic methylation and restriction-modification with nanopore sequencing.</title>
        <authorList>
            <person name="Crits-Christoph A."/>
            <person name="Kang S.C."/>
            <person name="Lee H."/>
            <person name="Ostrov N."/>
        </authorList>
    </citation>
    <scope>NUCLEOTIDE SEQUENCE [LARGE SCALE GENOMIC DNA]</scope>
    <source>
        <strain evidence="2 3">ATCC 25935</strain>
    </source>
</reference>
<keyword evidence="3" id="KW-1185">Reference proteome</keyword>
<accession>A0ABZ0Y0K6</accession>
<protein>
    <recommendedName>
        <fullName evidence="1">DUF7684 domain-containing protein</fullName>
    </recommendedName>
</protein>
<name>A0ABZ0Y0K6_9BURK</name>
<sequence length="142" mass="16452">MMKKNPPRYLHLAPADELPVLEALDHFKAVLVVDVDVLETVRWDISRWLVESGCKYAMVWGKDAEQWQESIDDAHLEATNYEDVDEADLVITTSHEDDDLSEVFWFAQHRASHPAHELHDTLIVHIADAPRREEIEDQFHDA</sequence>
<dbReference type="RefSeq" id="WP_019922982.1">
    <property type="nucleotide sequence ID" value="NZ_CP140152.1"/>
</dbReference>
<dbReference type="Pfam" id="PF24733">
    <property type="entry name" value="DUF7684"/>
    <property type="match status" value="1"/>
</dbReference>
<dbReference type="EMBL" id="CP140152">
    <property type="protein sequence ID" value="WQH05560.1"/>
    <property type="molecule type" value="Genomic_DNA"/>
</dbReference>
<feature type="domain" description="DUF7684" evidence="1">
    <location>
        <begin position="8"/>
        <end position="141"/>
    </location>
</feature>
<evidence type="ECO:0000313" key="2">
    <source>
        <dbReference type="EMBL" id="WQH05560.1"/>
    </source>
</evidence>
<dbReference type="InterPro" id="IPR056101">
    <property type="entry name" value="DUF7684"/>
</dbReference>